<dbReference type="SUPFAM" id="SSF53335">
    <property type="entry name" value="S-adenosyl-L-methionine-dependent methyltransferases"/>
    <property type="match status" value="1"/>
</dbReference>
<keyword evidence="2" id="KW-0808">Transferase</keyword>
<dbReference type="PANTHER" id="PTHR43591">
    <property type="entry name" value="METHYLTRANSFERASE"/>
    <property type="match status" value="1"/>
</dbReference>
<comment type="caution">
    <text evidence="2">The sequence shown here is derived from an EMBL/GenBank/DDBJ whole genome shotgun (WGS) entry which is preliminary data.</text>
</comment>
<name>A0ABV8J7F2_9ACTN</name>
<dbReference type="CDD" id="cd02440">
    <property type="entry name" value="AdoMet_MTases"/>
    <property type="match status" value="1"/>
</dbReference>
<dbReference type="RefSeq" id="WP_378072100.1">
    <property type="nucleotide sequence ID" value="NZ_JBHSBL010000027.1"/>
</dbReference>
<dbReference type="Pfam" id="PF13649">
    <property type="entry name" value="Methyltransf_25"/>
    <property type="match status" value="1"/>
</dbReference>
<organism evidence="2 3">
    <name type="scientific">Actinoplanes subglobosus</name>
    <dbReference type="NCBI Taxonomy" id="1547892"/>
    <lineage>
        <taxon>Bacteria</taxon>
        <taxon>Bacillati</taxon>
        <taxon>Actinomycetota</taxon>
        <taxon>Actinomycetes</taxon>
        <taxon>Micromonosporales</taxon>
        <taxon>Micromonosporaceae</taxon>
        <taxon>Actinoplanes</taxon>
    </lineage>
</organism>
<dbReference type="InterPro" id="IPR041698">
    <property type="entry name" value="Methyltransf_25"/>
</dbReference>
<evidence type="ECO:0000313" key="3">
    <source>
        <dbReference type="Proteomes" id="UP001595867"/>
    </source>
</evidence>
<evidence type="ECO:0000259" key="1">
    <source>
        <dbReference type="Pfam" id="PF13649"/>
    </source>
</evidence>
<dbReference type="GO" id="GO:0008168">
    <property type="term" value="F:methyltransferase activity"/>
    <property type="evidence" value="ECO:0007669"/>
    <property type="project" value="UniProtKB-KW"/>
</dbReference>
<sequence>MLDLDAEVAATQLAELTTRAAHLAGDHPIRDILDIGAGTGTGTFALLRRFPEATVTAIDTSDEMLSHLRASAARHNLADRIHPLRADLDEGWPTTPRADLIWASSSMHHMADPDRVLRDIHTTLRPGGLLTVIEMERMPRFLPDDLGFGTPGMEARCHSLLDEARTAHLPHIGSDWPSRLTAAGFTILESRDLTVDIPSPLPETAIRYAHATLSRIRSALADQLSPEDAATLDALLTMEGPQALRTRTDLRVHSTRSVWITTRTR</sequence>
<dbReference type="InterPro" id="IPR029063">
    <property type="entry name" value="SAM-dependent_MTases_sf"/>
</dbReference>
<dbReference type="EMBL" id="JBHSBL010000027">
    <property type="protein sequence ID" value="MFC4071228.1"/>
    <property type="molecule type" value="Genomic_DNA"/>
</dbReference>
<accession>A0ABV8J7F2</accession>
<proteinExistence type="predicted"/>
<keyword evidence="2" id="KW-0489">Methyltransferase</keyword>
<evidence type="ECO:0000313" key="2">
    <source>
        <dbReference type="EMBL" id="MFC4071228.1"/>
    </source>
</evidence>
<dbReference type="PANTHER" id="PTHR43591:SF24">
    <property type="entry name" value="2-METHOXY-6-POLYPRENYL-1,4-BENZOQUINOL METHYLASE, MITOCHONDRIAL"/>
    <property type="match status" value="1"/>
</dbReference>
<dbReference type="Gene3D" id="3.40.50.150">
    <property type="entry name" value="Vaccinia Virus protein VP39"/>
    <property type="match status" value="1"/>
</dbReference>
<dbReference type="GO" id="GO:0032259">
    <property type="term" value="P:methylation"/>
    <property type="evidence" value="ECO:0007669"/>
    <property type="project" value="UniProtKB-KW"/>
</dbReference>
<keyword evidence="3" id="KW-1185">Reference proteome</keyword>
<feature type="domain" description="Methyltransferase" evidence="1">
    <location>
        <begin position="32"/>
        <end position="128"/>
    </location>
</feature>
<reference evidence="3" key="1">
    <citation type="journal article" date="2019" name="Int. J. Syst. Evol. Microbiol.">
        <title>The Global Catalogue of Microorganisms (GCM) 10K type strain sequencing project: providing services to taxonomists for standard genome sequencing and annotation.</title>
        <authorList>
            <consortium name="The Broad Institute Genomics Platform"/>
            <consortium name="The Broad Institute Genome Sequencing Center for Infectious Disease"/>
            <person name="Wu L."/>
            <person name="Ma J."/>
        </authorList>
    </citation>
    <scope>NUCLEOTIDE SEQUENCE [LARGE SCALE GENOMIC DNA]</scope>
    <source>
        <strain evidence="3">TBRC 5832</strain>
    </source>
</reference>
<protein>
    <submittedName>
        <fullName evidence="2">Class I SAM-dependent methyltransferase</fullName>
    </submittedName>
</protein>
<gene>
    <name evidence="2" type="ORF">ACFO0C_40385</name>
</gene>
<dbReference type="Proteomes" id="UP001595867">
    <property type="component" value="Unassembled WGS sequence"/>
</dbReference>